<keyword evidence="2" id="KW-1185">Reference proteome</keyword>
<sequence>MHSGTALSCTASKSLLPKHRLRFFPFWASQVPSLLIKWNLRASPSFYRPISNTMSPHLLLLLLLLLLSVSSLVPAARIPAVIVFGDSTVDSGNNNQIATVLKSNFHPYGRDFIGGRPTGRFCNGRLPTDLISEALGLPPSVPAYLDPAYSIRDFAHGVCFASAGTGLDNATSDVLNVIPLWKEVEYFKDYQKKLRRYVGRAKAKYIVNEAVYIISIGTNDFLENYYSLVTGRFGQFSIGEFEDFLMDRAAEFLTRIYNLGARKISFAGLSAIGCVPLERSTNIQQGGACVEKYNKVARDFNAKLQALIGRLDASLPGFKLRYLATYDTLLEIIQNPSPYGIENVEDGCCGSGKFEMGYLCNDLDPQTCQDAEKYVFWDAFHPTEKVNRVMANLTLRTSLSEFV</sequence>
<dbReference type="OrthoDB" id="1600564at2759"/>
<dbReference type="Gene3D" id="3.40.50.1110">
    <property type="entry name" value="SGNH hydrolase"/>
    <property type="match status" value="1"/>
</dbReference>
<reference evidence="3" key="1">
    <citation type="submission" date="2025-08" db="UniProtKB">
        <authorList>
            <consortium name="RefSeq"/>
        </authorList>
    </citation>
    <scope>IDENTIFICATION</scope>
</reference>
<dbReference type="GO" id="GO:0016788">
    <property type="term" value="F:hydrolase activity, acting on ester bonds"/>
    <property type="evidence" value="ECO:0007669"/>
    <property type="project" value="InterPro"/>
</dbReference>
<dbReference type="AlphaFoldDB" id="A0A6I9SG63"/>
<accession>A0A6I9SG63</accession>
<dbReference type="CDD" id="cd01837">
    <property type="entry name" value="SGNH_plant_lipase_like"/>
    <property type="match status" value="1"/>
</dbReference>
<dbReference type="Proteomes" id="UP000504607">
    <property type="component" value="Unplaced"/>
</dbReference>
<gene>
    <name evidence="3" type="primary">LOC105061015</name>
</gene>
<proteinExistence type="inferred from homology"/>
<evidence type="ECO:0000313" key="2">
    <source>
        <dbReference type="Proteomes" id="UP000504607"/>
    </source>
</evidence>
<protein>
    <submittedName>
        <fullName evidence="3">GDSL esterase/lipase At4g26790</fullName>
    </submittedName>
</protein>
<evidence type="ECO:0000313" key="3">
    <source>
        <dbReference type="RefSeq" id="XP_010943227.2"/>
    </source>
</evidence>
<dbReference type="PANTHER" id="PTHR45642">
    <property type="entry name" value="GDSL ESTERASE/LIPASE EXL3"/>
    <property type="match status" value="1"/>
</dbReference>
<dbReference type="InParanoid" id="A0A6I9SG63"/>
<dbReference type="InterPro" id="IPR035669">
    <property type="entry name" value="SGNH_plant_lipase-like"/>
</dbReference>
<dbReference type="Pfam" id="PF00657">
    <property type="entry name" value="Lipase_GDSL"/>
    <property type="match status" value="1"/>
</dbReference>
<comment type="similarity">
    <text evidence="1">Belongs to the 'GDSL' lipolytic enzyme family.</text>
</comment>
<dbReference type="SUPFAM" id="SSF52266">
    <property type="entry name" value="SGNH hydrolase"/>
    <property type="match status" value="1"/>
</dbReference>
<evidence type="ECO:0000256" key="1">
    <source>
        <dbReference type="ARBA" id="ARBA00008668"/>
    </source>
</evidence>
<dbReference type="InterPro" id="IPR036514">
    <property type="entry name" value="SGNH_hydro_sf"/>
</dbReference>
<dbReference type="InterPro" id="IPR050592">
    <property type="entry name" value="GDSL_lipolytic_enzyme"/>
</dbReference>
<organism evidence="2 3">
    <name type="scientific">Elaeis guineensis var. tenera</name>
    <name type="common">Oil palm</name>
    <dbReference type="NCBI Taxonomy" id="51953"/>
    <lineage>
        <taxon>Eukaryota</taxon>
        <taxon>Viridiplantae</taxon>
        <taxon>Streptophyta</taxon>
        <taxon>Embryophyta</taxon>
        <taxon>Tracheophyta</taxon>
        <taxon>Spermatophyta</taxon>
        <taxon>Magnoliopsida</taxon>
        <taxon>Liliopsida</taxon>
        <taxon>Arecaceae</taxon>
        <taxon>Arecoideae</taxon>
        <taxon>Cocoseae</taxon>
        <taxon>Elaeidinae</taxon>
        <taxon>Elaeis</taxon>
    </lineage>
</organism>
<dbReference type="PANTHER" id="PTHR45642:SF46">
    <property type="entry name" value="OS06G0636700 PROTEIN"/>
    <property type="match status" value="1"/>
</dbReference>
<dbReference type="KEGG" id="egu:105061015"/>
<dbReference type="GeneID" id="105061015"/>
<dbReference type="InterPro" id="IPR001087">
    <property type="entry name" value="GDSL"/>
</dbReference>
<name>A0A6I9SG63_ELAGV</name>
<dbReference type="FunCoup" id="A0A6I9SG63">
    <property type="interactions" value="71"/>
</dbReference>
<dbReference type="FunFam" id="3.40.50.1110:FF:000003">
    <property type="entry name" value="GDSL esterase/lipase APG"/>
    <property type="match status" value="1"/>
</dbReference>
<dbReference type="RefSeq" id="XP_010943227.2">
    <property type="nucleotide sequence ID" value="XM_010944925.3"/>
</dbReference>